<dbReference type="Gene3D" id="3.10.450.50">
    <property type="match status" value="1"/>
</dbReference>
<dbReference type="EMBL" id="RRUE01000002">
    <property type="protein sequence ID" value="RRN44134.1"/>
    <property type="molecule type" value="Genomic_DNA"/>
</dbReference>
<sequence>MKLKAISLVAGLFMMGSVWAATVPNDFIEGLSNDVLTQVRGDAAMKAGDIGRISQLVDDKVMPHVNFERMTALTVGRPWRTATPEQKQALMKEFRTLLIRTYANAFSTVKDQKIQMKPFRGDADGKDVIVRSQVLQPGGDPIQLDYRLEKHGDDWRIYDVNVLGVWLVQTYRNQFGQEIAAGGIDGLIKNLQAKNAAAAKGAKS</sequence>
<feature type="signal peptide" evidence="1">
    <location>
        <begin position="1"/>
        <end position="20"/>
    </location>
</feature>
<organism evidence="2 3">
    <name type="scientific">Lautropia dentalis</name>
    <dbReference type="NCBI Taxonomy" id="2490857"/>
    <lineage>
        <taxon>Bacteria</taxon>
        <taxon>Pseudomonadati</taxon>
        <taxon>Pseudomonadota</taxon>
        <taxon>Betaproteobacteria</taxon>
        <taxon>Burkholderiales</taxon>
        <taxon>Burkholderiaceae</taxon>
        <taxon>Lautropia</taxon>
    </lineage>
</organism>
<dbReference type="Gene3D" id="1.10.10.640">
    <property type="entry name" value="phospholipid-binding protein"/>
    <property type="match status" value="1"/>
</dbReference>
<accession>A0A3R8LPZ5</accession>
<proteinExistence type="predicted"/>
<evidence type="ECO:0000256" key="1">
    <source>
        <dbReference type="SAM" id="SignalP"/>
    </source>
</evidence>
<name>A0A3R8LPZ5_9BURK</name>
<dbReference type="RefSeq" id="WP_125096328.1">
    <property type="nucleotide sequence ID" value="NZ_RRUE01000002.1"/>
</dbReference>
<feature type="chain" id="PRO_5018526278" evidence="1">
    <location>
        <begin position="21"/>
        <end position="204"/>
    </location>
</feature>
<gene>
    <name evidence="2" type="ORF">EHV23_12250</name>
</gene>
<dbReference type="Proteomes" id="UP000270261">
    <property type="component" value="Unassembled WGS sequence"/>
</dbReference>
<dbReference type="AlphaFoldDB" id="A0A3R8LPZ5"/>
<dbReference type="Pfam" id="PF05494">
    <property type="entry name" value="MlaC"/>
    <property type="match status" value="1"/>
</dbReference>
<dbReference type="PIRSF" id="PIRSF004649">
    <property type="entry name" value="MlaC"/>
    <property type="match status" value="1"/>
</dbReference>
<comment type="caution">
    <text evidence="2">The sequence shown here is derived from an EMBL/GenBank/DDBJ whole genome shotgun (WGS) entry which is preliminary data.</text>
</comment>
<evidence type="ECO:0000313" key="3">
    <source>
        <dbReference type="Proteomes" id="UP000270261"/>
    </source>
</evidence>
<keyword evidence="3" id="KW-1185">Reference proteome</keyword>
<evidence type="ECO:0000313" key="2">
    <source>
        <dbReference type="EMBL" id="RRN44134.1"/>
    </source>
</evidence>
<reference evidence="2 3" key="1">
    <citation type="submission" date="2018-11" db="EMBL/GenBank/DDBJ databases">
        <title>Genome sequencing of Lautropia sp. KCOM 2505 (= ChDC F240).</title>
        <authorList>
            <person name="Kook J.-K."/>
            <person name="Park S.-N."/>
            <person name="Lim Y.K."/>
        </authorList>
    </citation>
    <scope>NUCLEOTIDE SEQUENCE [LARGE SCALE GENOMIC DNA]</scope>
    <source>
        <strain evidence="2 3">KCOM 2505</strain>
    </source>
</reference>
<protein>
    <submittedName>
        <fullName evidence="2">ABC transporter substrate-binding protein</fullName>
    </submittedName>
</protein>
<keyword evidence="1" id="KW-0732">Signal</keyword>
<dbReference type="PANTHER" id="PTHR36573">
    <property type="entry name" value="INTERMEMBRANE PHOSPHOLIPID TRANSPORT SYSTEM BINDING PROTEIN MLAC"/>
    <property type="match status" value="1"/>
</dbReference>
<dbReference type="PANTHER" id="PTHR36573:SF1">
    <property type="entry name" value="INTERMEMBRANE PHOSPHOLIPID TRANSPORT SYSTEM BINDING PROTEIN MLAC"/>
    <property type="match status" value="1"/>
</dbReference>
<dbReference type="OrthoDB" id="9798905at2"/>
<dbReference type="InterPro" id="IPR008869">
    <property type="entry name" value="MlaC/ttg2D"/>
</dbReference>